<dbReference type="PANTHER" id="PTHR37829">
    <property type="entry name" value="PHAGE-LIKE ELEMENT PBSX PROTEIN XKDT"/>
    <property type="match status" value="1"/>
</dbReference>
<keyword evidence="5" id="KW-1185">Reference proteome</keyword>
<gene>
    <name evidence="4" type="ORF">EI981_06985</name>
</gene>
<accession>A0A3Q9I9I9</accession>
<dbReference type="Proteomes" id="UP000270678">
    <property type="component" value="Chromosome"/>
</dbReference>
<dbReference type="AlphaFoldDB" id="A0A3Q9I9I9"/>
<proteinExistence type="inferred from homology"/>
<dbReference type="InterPro" id="IPR058531">
    <property type="entry name" value="Baseplate_J_M"/>
</dbReference>
<dbReference type="RefSeq" id="WP_126996696.1">
    <property type="nucleotide sequence ID" value="NZ_CP034346.1"/>
</dbReference>
<protein>
    <submittedName>
        <fullName evidence="4">Baseplate J/gp47 family protein</fullName>
    </submittedName>
</protein>
<organism evidence="4 5">
    <name type="scientific">Paenibacillus lutimineralis</name>
    <dbReference type="NCBI Taxonomy" id="2707005"/>
    <lineage>
        <taxon>Bacteria</taxon>
        <taxon>Bacillati</taxon>
        <taxon>Bacillota</taxon>
        <taxon>Bacilli</taxon>
        <taxon>Bacillales</taxon>
        <taxon>Paenibacillaceae</taxon>
        <taxon>Paenibacillus</taxon>
    </lineage>
</organism>
<dbReference type="OrthoDB" id="2554267at2"/>
<dbReference type="Pfam" id="PF26079">
    <property type="entry name" value="Baseplate_J_C"/>
    <property type="match status" value="1"/>
</dbReference>
<feature type="domain" description="Baseplate J-like central" evidence="2">
    <location>
        <begin position="182"/>
        <end position="261"/>
    </location>
</feature>
<evidence type="ECO:0000313" key="5">
    <source>
        <dbReference type="Proteomes" id="UP000270678"/>
    </source>
</evidence>
<dbReference type="InterPro" id="IPR058530">
    <property type="entry name" value="Baseplate_J-like_C"/>
</dbReference>
<evidence type="ECO:0000259" key="2">
    <source>
        <dbReference type="Pfam" id="PF26078"/>
    </source>
</evidence>
<reference evidence="5" key="1">
    <citation type="submission" date="2018-12" db="EMBL/GenBank/DDBJ databases">
        <title>Complete genome sequence of Paenibacillus sp. MBLB1234.</title>
        <authorList>
            <person name="Nam Y.-D."/>
            <person name="Kang J."/>
            <person name="Chung W.-H."/>
            <person name="Park Y.S."/>
        </authorList>
    </citation>
    <scope>NUCLEOTIDE SEQUENCE [LARGE SCALE GENOMIC DNA]</scope>
    <source>
        <strain evidence="5">MBLB1234</strain>
    </source>
</reference>
<dbReference type="PANTHER" id="PTHR37829:SF3">
    <property type="entry name" value="PROTEIN JAYE-RELATED"/>
    <property type="match status" value="1"/>
</dbReference>
<evidence type="ECO:0000313" key="4">
    <source>
        <dbReference type="EMBL" id="AZS14230.1"/>
    </source>
</evidence>
<feature type="domain" description="Baseplate J-like C-terminal" evidence="3">
    <location>
        <begin position="268"/>
        <end position="357"/>
    </location>
</feature>
<evidence type="ECO:0000259" key="3">
    <source>
        <dbReference type="Pfam" id="PF26079"/>
    </source>
</evidence>
<dbReference type="KEGG" id="plut:EI981_06985"/>
<name>A0A3Q9I9I9_9BACL</name>
<evidence type="ECO:0000256" key="1">
    <source>
        <dbReference type="ARBA" id="ARBA00038087"/>
    </source>
</evidence>
<dbReference type="EMBL" id="CP034346">
    <property type="protein sequence ID" value="AZS14230.1"/>
    <property type="molecule type" value="Genomic_DNA"/>
</dbReference>
<dbReference type="Pfam" id="PF26078">
    <property type="entry name" value="Baseplate_J_M"/>
    <property type="match status" value="1"/>
</dbReference>
<comment type="similarity">
    <text evidence="1">Belongs to the Mu gp47/PBSX XkdT family.</text>
</comment>
<dbReference type="InterPro" id="IPR052399">
    <property type="entry name" value="Phage_Baseplate_Assmbl_Protein"/>
</dbReference>
<sequence length="359" mass="39059">MYENQTYEAILRRMLGRVPEQIDKREGSIIYDALAPAAAELAQMYMELDVNHDLSFADTATGEYLERRTLEFGIEREPATKARRKGLFFASGQVPMDVPAGSRFSIRNLDYTAISKIKTGEWILECETAGTAGNQEFGTLLPIEYVDGLARAELGEVLVPGEDAENDEALRQRYLEVVNEQPFGGNVADYKQKISSMDGVGGVKIFPVWNGGGTVKATMISSQYTSPSQELIEEVQTILDPEKNHGEGIGLAPIGHTVTVAGAEGVVIDVTATLTLANDTTIGQVQSDVEDALQSYFGQLRQNWAHESALAVRVAQIDARILTVTGVVDVSHTLLNGQAGNIQLTEEQIPLLGKVTLDE</sequence>